<evidence type="ECO:0000256" key="1">
    <source>
        <dbReference type="SAM" id="Phobius"/>
    </source>
</evidence>
<keyword evidence="2" id="KW-0732">Signal</keyword>
<organism evidence="4 5">
    <name type="scientific">Brumicola blandensis</name>
    <dbReference type="NCBI Taxonomy" id="3075611"/>
    <lineage>
        <taxon>Bacteria</taxon>
        <taxon>Pseudomonadati</taxon>
        <taxon>Pseudomonadota</taxon>
        <taxon>Gammaproteobacteria</taxon>
        <taxon>Alteromonadales</taxon>
        <taxon>Alteromonadaceae</taxon>
        <taxon>Brumicola</taxon>
    </lineage>
</organism>
<dbReference type="PANTHER" id="PTHR33121:SF79">
    <property type="entry name" value="CYCLIC DI-GMP PHOSPHODIESTERASE PDED-RELATED"/>
    <property type="match status" value="1"/>
</dbReference>
<dbReference type="InterPro" id="IPR011990">
    <property type="entry name" value="TPR-like_helical_dom_sf"/>
</dbReference>
<dbReference type="GO" id="GO:0052621">
    <property type="term" value="F:diguanylate cyclase activity"/>
    <property type="evidence" value="ECO:0007669"/>
    <property type="project" value="UniProtKB-EC"/>
</dbReference>
<dbReference type="Gene3D" id="1.25.40.10">
    <property type="entry name" value="Tetratricopeptide repeat domain"/>
    <property type="match status" value="1"/>
</dbReference>
<dbReference type="PANTHER" id="PTHR33121">
    <property type="entry name" value="CYCLIC DI-GMP PHOSPHODIESTERASE PDEF"/>
    <property type="match status" value="1"/>
</dbReference>
<dbReference type="InterPro" id="IPR050706">
    <property type="entry name" value="Cyclic-di-GMP_PDE-like"/>
</dbReference>
<feature type="domain" description="GGDEF" evidence="3">
    <location>
        <begin position="474"/>
        <end position="602"/>
    </location>
</feature>
<dbReference type="GO" id="GO:0071111">
    <property type="term" value="F:cyclic-guanylate-specific phosphodiesterase activity"/>
    <property type="evidence" value="ECO:0007669"/>
    <property type="project" value="InterPro"/>
</dbReference>
<evidence type="ECO:0000256" key="2">
    <source>
        <dbReference type="SAM" id="SignalP"/>
    </source>
</evidence>
<dbReference type="Proteomes" id="UP001249020">
    <property type="component" value="Unassembled WGS sequence"/>
</dbReference>
<keyword evidence="5" id="KW-1185">Reference proteome</keyword>
<dbReference type="SMART" id="SM00267">
    <property type="entry name" value="GGDEF"/>
    <property type="match status" value="1"/>
</dbReference>
<proteinExistence type="predicted"/>
<keyword evidence="1" id="KW-0812">Transmembrane</keyword>
<gene>
    <name evidence="4" type="ORF">RM544_04285</name>
</gene>
<dbReference type="RefSeq" id="WP_311360524.1">
    <property type="nucleotide sequence ID" value="NZ_JAVRIE010000001.1"/>
</dbReference>
<evidence type="ECO:0000259" key="3">
    <source>
        <dbReference type="PROSITE" id="PS50887"/>
    </source>
</evidence>
<dbReference type="Pfam" id="PF00990">
    <property type="entry name" value="GGDEF"/>
    <property type="match status" value="1"/>
</dbReference>
<name>A0AAW8QX65_9ALTE</name>
<reference evidence="4 5" key="1">
    <citation type="submission" date="2023-09" db="EMBL/GenBank/DDBJ databases">
        <authorList>
            <person name="Rey-Velasco X."/>
        </authorList>
    </citation>
    <scope>NUCLEOTIDE SEQUENCE [LARGE SCALE GENOMIC DNA]</scope>
    <source>
        <strain evidence="4 5">W409</strain>
    </source>
</reference>
<dbReference type="EC" id="2.7.7.65" evidence="4"/>
<protein>
    <submittedName>
        <fullName evidence="4">GGDEF domain-containing protein</fullName>
        <ecNumber evidence="4">2.7.7.65</ecNumber>
    </submittedName>
</protein>
<comment type="caution">
    <text evidence="4">The sequence shown here is derived from an EMBL/GenBank/DDBJ whole genome shotgun (WGS) entry which is preliminary data.</text>
</comment>
<evidence type="ECO:0000313" key="4">
    <source>
        <dbReference type="EMBL" id="MDT0581748.1"/>
    </source>
</evidence>
<sequence>MFFHPSIKFVTILSVLVSFNIKVALAQDTPDINDFIERVKVKTFDCPNSELMPQLNRFLDSDSIPQDARFQLGAEKTHWLICTGNFSEAQTEIDKLLADPQADQSQYYYASSVYQKGFIYDVQEDQKRCDYYAQARELSKEKHDDISLSAELGLMTYCEEEISEGEKLARLYQLLEKYSFRGDQPTVAHIHNQIGLLYGRIGQHVLAAEQFWKTYELGFKHYEGANKYASLISVFTSLIASSQYEEALKVIDLLDTAREEELGNLVHAWYYYALGRYHQSLQNGPALKEVVRNWKAYFEGMETSIYAGMHRWFKTEVCIYEEDLACLGGFVVEEESKGPASLSFMRGNADHLNLLARAHLALGDQAKAKYYLDTFSQQMRIKLANNQSSGKVLGVASLYSKIDELETDLNIAKLNRERVIYISIGIVLSVILFFAFAFHRKQLEAQSYDSVTKLLNSQAARTKIKKVSAPSGNKSNALALFDLGNFKEVNRLLGSSNADEALQQIAMTFKNITRESDILGRIAPEQFLLCLTDIEEETAKSFFQRIQFALQNTNLGVSKGINISVRSSMSIYVTTKTFHDLDDVIDDMTLSLSLQSEQPNNT</sequence>
<feature type="signal peptide" evidence="2">
    <location>
        <begin position="1"/>
        <end position="26"/>
    </location>
</feature>
<feature type="transmembrane region" description="Helical" evidence="1">
    <location>
        <begin position="419"/>
        <end position="438"/>
    </location>
</feature>
<dbReference type="SUPFAM" id="SSF55073">
    <property type="entry name" value="Nucleotide cyclase"/>
    <property type="match status" value="1"/>
</dbReference>
<dbReference type="InterPro" id="IPR043128">
    <property type="entry name" value="Rev_trsase/Diguanyl_cyclase"/>
</dbReference>
<dbReference type="InterPro" id="IPR000160">
    <property type="entry name" value="GGDEF_dom"/>
</dbReference>
<keyword evidence="1" id="KW-1133">Transmembrane helix</keyword>
<dbReference type="NCBIfam" id="TIGR00254">
    <property type="entry name" value="GGDEF"/>
    <property type="match status" value="1"/>
</dbReference>
<accession>A0AAW8QX65</accession>
<dbReference type="CDD" id="cd01949">
    <property type="entry name" value="GGDEF"/>
    <property type="match status" value="1"/>
</dbReference>
<keyword evidence="4" id="KW-0548">Nucleotidyltransferase</keyword>
<keyword evidence="1" id="KW-0472">Membrane</keyword>
<dbReference type="EMBL" id="JAVRIE010000001">
    <property type="protein sequence ID" value="MDT0581748.1"/>
    <property type="molecule type" value="Genomic_DNA"/>
</dbReference>
<dbReference type="PROSITE" id="PS50887">
    <property type="entry name" value="GGDEF"/>
    <property type="match status" value="1"/>
</dbReference>
<keyword evidence="4" id="KW-0808">Transferase</keyword>
<dbReference type="AlphaFoldDB" id="A0AAW8QX65"/>
<feature type="chain" id="PRO_5043857983" evidence="2">
    <location>
        <begin position="27"/>
        <end position="602"/>
    </location>
</feature>
<dbReference type="Gene3D" id="3.30.70.270">
    <property type="match status" value="1"/>
</dbReference>
<dbReference type="InterPro" id="IPR029787">
    <property type="entry name" value="Nucleotide_cyclase"/>
</dbReference>
<evidence type="ECO:0000313" key="5">
    <source>
        <dbReference type="Proteomes" id="UP001249020"/>
    </source>
</evidence>